<dbReference type="Pfam" id="PF00149">
    <property type="entry name" value="Metallophos"/>
    <property type="match status" value="1"/>
</dbReference>
<evidence type="ECO:0000256" key="1">
    <source>
        <dbReference type="ARBA" id="ARBA00022723"/>
    </source>
</evidence>
<dbReference type="PANTHER" id="PTHR42988">
    <property type="entry name" value="PHOSPHOHYDROLASE"/>
    <property type="match status" value="1"/>
</dbReference>
<comment type="caution">
    <text evidence="6">The sequence shown here is derived from an EMBL/GenBank/DDBJ whole genome shotgun (WGS) entry which is preliminary data.</text>
</comment>
<dbReference type="GO" id="GO:0046872">
    <property type="term" value="F:metal ion binding"/>
    <property type="evidence" value="ECO:0007669"/>
    <property type="project" value="UniProtKB-KW"/>
</dbReference>
<name>A0A1X4GKI9_HALEZ</name>
<dbReference type="InterPro" id="IPR004843">
    <property type="entry name" value="Calcineurin-like_PHP"/>
</dbReference>
<dbReference type="Gene3D" id="3.60.21.10">
    <property type="match status" value="1"/>
</dbReference>
<proteinExistence type="inferred from homology"/>
<feature type="domain" description="Calcineurin-like phosphoesterase" evidence="5">
    <location>
        <begin position="3"/>
        <end position="199"/>
    </location>
</feature>
<dbReference type="eggNOG" id="arCOG01153">
    <property type="taxonomic scope" value="Archaea"/>
</dbReference>
<evidence type="ECO:0000256" key="3">
    <source>
        <dbReference type="ARBA" id="ARBA00023004"/>
    </source>
</evidence>
<keyword evidence="2" id="KW-0378">Hydrolase</keyword>
<gene>
    <name evidence="6" type="ORF">B9H04_12045</name>
</gene>
<dbReference type="EMBL" id="NEDJ01000044">
    <property type="protein sequence ID" value="OSO97646.1"/>
    <property type="molecule type" value="Genomic_DNA"/>
</dbReference>
<dbReference type="SUPFAM" id="SSF56300">
    <property type="entry name" value="Metallo-dependent phosphatases"/>
    <property type="match status" value="1"/>
</dbReference>
<accession>A0A1X4GKI9</accession>
<sequence>MGRFALFPDVHMRSGHAAEIERELRDALEAVSADAFDRIFVLGDLIEDDGSAEVDEANVERVREIFADAPVPVTYLLGNHDVETLTRAELTSLLGQDRFHGVIETDDVPIVYLDSTKEATPGARGELGSDQREWLAGVCAEYDDPLFLSHHPLGTFDISDNDWFRHYPERAFLSDRKETLRVIEGLGSGRGTISGHIHQSGFANFRNMAHVSVNAFSKEVPGKPLTGTYADVTVGDRITVDVTVGGDTVTSYTIL</sequence>
<dbReference type="GO" id="GO:0016787">
    <property type="term" value="F:hydrolase activity"/>
    <property type="evidence" value="ECO:0007669"/>
    <property type="project" value="UniProtKB-KW"/>
</dbReference>
<dbReference type="InterPro" id="IPR029052">
    <property type="entry name" value="Metallo-depent_PP-like"/>
</dbReference>
<dbReference type="STRING" id="1121945.GCA_000421805_03049"/>
<dbReference type="AlphaFoldDB" id="A0A1X4GKI9"/>
<evidence type="ECO:0000313" key="7">
    <source>
        <dbReference type="Proteomes" id="UP000193587"/>
    </source>
</evidence>
<reference evidence="6 7" key="1">
    <citation type="submission" date="2017-04" db="EMBL/GenBank/DDBJ databases">
        <title>MLSA of the genus Halorubrum.</title>
        <authorList>
            <person name="De La Haba R."/>
            <person name="Sanchez-Porro C."/>
            <person name="Infante-Dominguez C."/>
            <person name="Ventosa A."/>
        </authorList>
    </citation>
    <scope>NUCLEOTIDE SEQUENCE [LARGE SCALE GENOMIC DNA]</scope>
    <source>
        <strain evidence="6 7">DSM 17463</strain>
    </source>
</reference>
<evidence type="ECO:0000259" key="5">
    <source>
        <dbReference type="Pfam" id="PF00149"/>
    </source>
</evidence>
<organism evidence="6 7">
    <name type="scientific">Halorubrum ezzemoulense DSM 17463</name>
    <dbReference type="NCBI Taxonomy" id="1121945"/>
    <lineage>
        <taxon>Archaea</taxon>
        <taxon>Methanobacteriati</taxon>
        <taxon>Methanobacteriota</taxon>
        <taxon>Stenosarchaea group</taxon>
        <taxon>Halobacteria</taxon>
        <taxon>Halobacteriales</taxon>
        <taxon>Haloferacaceae</taxon>
        <taxon>Halorubrum</taxon>
    </lineage>
</organism>
<keyword evidence="3" id="KW-0408">Iron</keyword>
<keyword evidence="1" id="KW-0479">Metal-binding</keyword>
<evidence type="ECO:0000313" key="6">
    <source>
        <dbReference type="EMBL" id="OSO97646.1"/>
    </source>
</evidence>
<dbReference type="InterPro" id="IPR050884">
    <property type="entry name" value="CNP_phosphodiesterase-III"/>
</dbReference>
<dbReference type="RefSeq" id="WP_049933101.1">
    <property type="nucleotide sequence ID" value="NZ_ATXS01000024.1"/>
</dbReference>
<dbReference type="PANTHER" id="PTHR42988:SF2">
    <property type="entry name" value="CYCLIC NUCLEOTIDE PHOSPHODIESTERASE CBUA0032-RELATED"/>
    <property type="match status" value="1"/>
</dbReference>
<dbReference type="Proteomes" id="UP000193587">
    <property type="component" value="Unassembled WGS sequence"/>
</dbReference>
<comment type="similarity">
    <text evidence="4">Belongs to the cyclic nucleotide phosphodiesterase class-III family.</text>
</comment>
<protein>
    <recommendedName>
        <fullName evidence="5">Calcineurin-like phosphoesterase domain-containing protein</fullName>
    </recommendedName>
</protein>
<evidence type="ECO:0000256" key="4">
    <source>
        <dbReference type="ARBA" id="ARBA00025742"/>
    </source>
</evidence>
<evidence type="ECO:0000256" key="2">
    <source>
        <dbReference type="ARBA" id="ARBA00022801"/>
    </source>
</evidence>